<dbReference type="Proteomes" id="UP000053958">
    <property type="component" value="Unassembled WGS sequence"/>
</dbReference>
<organism evidence="2 3">
    <name type="scientific">Rasamsonia emersonii (strain ATCC 16479 / CBS 393.64 / IMI 116815)</name>
    <dbReference type="NCBI Taxonomy" id="1408163"/>
    <lineage>
        <taxon>Eukaryota</taxon>
        <taxon>Fungi</taxon>
        <taxon>Dikarya</taxon>
        <taxon>Ascomycota</taxon>
        <taxon>Pezizomycotina</taxon>
        <taxon>Eurotiomycetes</taxon>
        <taxon>Eurotiomycetidae</taxon>
        <taxon>Eurotiales</taxon>
        <taxon>Trichocomaceae</taxon>
        <taxon>Rasamsonia</taxon>
    </lineage>
</organism>
<keyword evidence="3" id="KW-1185">Reference proteome</keyword>
<reference evidence="2 3" key="1">
    <citation type="submission" date="2015-04" db="EMBL/GenBank/DDBJ databases">
        <authorList>
            <person name="Heijne W.H."/>
            <person name="Fedorova N.D."/>
            <person name="Nierman W.C."/>
            <person name="Vollebregt A.W."/>
            <person name="Zhao Z."/>
            <person name="Wu L."/>
            <person name="Kumar M."/>
            <person name="Stam H."/>
            <person name="van den Berg M.A."/>
            <person name="Pel H.J."/>
        </authorList>
    </citation>
    <scope>NUCLEOTIDE SEQUENCE [LARGE SCALE GENOMIC DNA]</scope>
    <source>
        <strain evidence="2 3">CBS 393.64</strain>
    </source>
</reference>
<name>A0A0F4YPT4_RASE3</name>
<dbReference type="Pfam" id="PF11496">
    <property type="entry name" value="HDA2-3"/>
    <property type="match status" value="1"/>
</dbReference>
<dbReference type="RefSeq" id="XP_013326235.1">
    <property type="nucleotide sequence ID" value="XM_013470781.1"/>
</dbReference>
<evidence type="ECO:0000313" key="3">
    <source>
        <dbReference type="Proteomes" id="UP000053958"/>
    </source>
</evidence>
<feature type="compositionally biased region" description="Low complexity" evidence="1">
    <location>
        <begin position="470"/>
        <end position="480"/>
    </location>
</feature>
<proteinExistence type="predicted"/>
<dbReference type="PANTHER" id="PTHR45615">
    <property type="entry name" value="MYOSIN HEAVY CHAIN, NON-MUSCLE"/>
    <property type="match status" value="1"/>
</dbReference>
<protein>
    <recommendedName>
        <fullName evidence="4">HDA1 complex subunit</fullName>
    </recommendedName>
</protein>
<feature type="region of interest" description="Disordered" evidence="1">
    <location>
        <begin position="1"/>
        <end position="71"/>
    </location>
</feature>
<feature type="region of interest" description="Disordered" evidence="1">
    <location>
        <begin position="717"/>
        <end position="785"/>
    </location>
</feature>
<accession>A0A0F4YPT4</accession>
<dbReference type="InterPro" id="IPR038609">
    <property type="entry name" value="HDA1_su2/3_sf"/>
</dbReference>
<dbReference type="GeneID" id="25318708"/>
<feature type="compositionally biased region" description="Polar residues" evidence="1">
    <location>
        <begin position="724"/>
        <end position="733"/>
    </location>
</feature>
<dbReference type="STRING" id="1408163.A0A0F4YPT4"/>
<evidence type="ECO:0000256" key="1">
    <source>
        <dbReference type="SAM" id="MobiDB-lite"/>
    </source>
</evidence>
<sequence length="785" mass="88029">MDNQPLNNKPSPVPESLRKYDSIPGATPREKLRNAHAQLRASANAGPFRTVSASATPSSAGDIEPAPPASIPEAALPLSVRVDKEPVPHDASVEVHQPPADTTVSPPLLYAEQPDVQTIQPSALTFDQTESYPPGSLRLGPSEFAITMPMDSRVKDHYERALAQQMRTIQRFLSGFTDAEDQIISAIRGLIERLDHITLHPDLTMAEHIKDSEPDPQKEAAWAEYSSSKFQFLGHFIEVATTHDLHIVVMAKKGKAVEFVERYFLGKGFIYTRPRHEMRGNVEVSMTNGSLSVAIRSTQHDGVLETYKPPSAIIALDSSFNAANPSVEHLRTTYARNGNLLPVILLIVSNTSEHIQRCLPDVSELQKLRLLVHCVTSLSRAVGDLQDDALGVHEDAEEVLSYLLSDNFNLSWALPAIEPLNMPNSEETAGSGAVGSTYEHLSAGMTPLQKRVLDTTEDDAPDSKRQRLTSSQSQSQEQSQFTDSSKPPSQRLDTDLKALENSLLRMKSEHANELNQLKTTLSNVEARLVEREKMLESLQHRYESRTRELHQMRKERDNLADKLSKAEQRIERQQDEITKLKDERTQLKHDLEAARNDLKAEGGRLEELEAAREEVRRLTKENASLERKAEYERKQAEYTREQYQNASTAAAQSAMEIRQLKDENQQLKRKIAAEAVQLRQVKTKNDEMRHLQRVRELELMVASRDELLRRKEDELRELKRNRPATRSTSTQPRSPKWGPGNSRPTSPGITSNNSSNNNSSNNNNNSSSNNGRGSALRFSSEMSTL</sequence>
<feature type="compositionally biased region" description="Polar residues" evidence="1">
    <location>
        <begin position="1"/>
        <end position="10"/>
    </location>
</feature>
<comment type="caution">
    <text evidence="2">The sequence shown here is derived from an EMBL/GenBank/DDBJ whole genome shotgun (WGS) entry which is preliminary data.</text>
</comment>
<dbReference type="AlphaFoldDB" id="A0A0F4YPT4"/>
<dbReference type="InterPro" id="IPR021006">
    <property type="entry name" value="Hda2/3"/>
</dbReference>
<gene>
    <name evidence="2" type="ORF">T310_6406</name>
</gene>
<dbReference type="OrthoDB" id="3647690at2759"/>
<feature type="region of interest" description="Disordered" evidence="1">
    <location>
        <begin position="455"/>
        <end position="492"/>
    </location>
</feature>
<dbReference type="GO" id="GO:0070823">
    <property type="term" value="C:HDA1 complex"/>
    <property type="evidence" value="ECO:0007669"/>
    <property type="project" value="InterPro"/>
</dbReference>
<dbReference type="EMBL" id="LASV01000333">
    <property type="protein sequence ID" value="KKA19623.1"/>
    <property type="molecule type" value="Genomic_DNA"/>
</dbReference>
<dbReference type="PANTHER" id="PTHR45615:SF80">
    <property type="entry name" value="GRIP DOMAIN-CONTAINING PROTEIN"/>
    <property type="match status" value="1"/>
</dbReference>
<evidence type="ECO:0000313" key="2">
    <source>
        <dbReference type="EMBL" id="KKA19623.1"/>
    </source>
</evidence>
<evidence type="ECO:0008006" key="4">
    <source>
        <dbReference type="Google" id="ProtNLM"/>
    </source>
</evidence>
<dbReference type="Gene3D" id="3.40.50.12360">
    <property type="match status" value="1"/>
</dbReference>
<dbReference type="Gene3D" id="1.20.5.1700">
    <property type="match status" value="1"/>
</dbReference>
<feature type="compositionally biased region" description="Low complexity" evidence="1">
    <location>
        <begin position="751"/>
        <end position="770"/>
    </location>
</feature>